<evidence type="ECO:0000313" key="5">
    <source>
        <dbReference type="EMBL" id="KAK5825859.1"/>
    </source>
</evidence>
<keyword evidence="4" id="KW-1133">Transmembrane helix</keyword>
<feature type="transmembrane region" description="Helical" evidence="4">
    <location>
        <begin position="183"/>
        <end position="205"/>
    </location>
</feature>
<comment type="caution">
    <text evidence="5">The sequence shown here is derived from an EMBL/GenBank/DDBJ whole genome shotgun (WGS) entry which is preliminary data.</text>
</comment>
<evidence type="ECO:0000256" key="3">
    <source>
        <dbReference type="SAM" id="MobiDB-lite"/>
    </source>
</evidence>
<dbReference type="InterPro" id="IPR046341">
    <property type="entry name" value="SET_dom_sf"/>
</dbReference>
<gene>
    <name evidence="5" type="ORF">PVK06_020730</name>
</gene>
<name>A0ABR0PN52_GOSAR</name>
<dbReference type="PANTHER" id="PTHR10130">
    <property type="entry name" value="PEROXISOMAL TARGETING SIGNAL 1 RECEPTOR PEX5"/>
    <property type="match status" value="1"/>
</dbReference>
<feature type="compositionally biased region" description="Basic and acidic residues" evidence="3">
    <location>
        <begin position="18"/>
        <end position="31"/>
    </location>
</feature>
<keyword evidence="4" id="KW-0812">Transmembrane</keyword>
<organism evidence="5 6">
    <name type="scientific">Gossypium arboreum</name>
    <name type="common">Tree cotton</name>
    <name type="synonym">Gossypium nanking</name>
    <dbReference type="NCBI Taxonomy" id="29729"/>
    <lineage>
        <taxon>Eukaryota</taxon>
        <taxon>Viridiplantae</taxon>
        <taxon>Streptophyta</taxon>
        <taxon>Embryophyta</taxon>
        <taxon>Tracheophyta</taxon>
        <taxon>Spermatophyta</taxon>
        <taxon>Magnoliopsida</taxon>
        <taxon>eudicotyledons</taxon>
        <taxon>Gunneridae</taxon>
        <taxon>Pentapetalae</taxon>
        <taxon>rosids</taxon>
        <taxon>malvids</taxon>
        <taxon>Malvales</taxon>
        <taxon>Malvaceae</taxon>
        <taxon>Malvoideae</taxon>
        <taxon>Gossypium</taxon>
    </lineage>
</organism>
<dbReference type="EMBL" id="JARKNE010000006">
    <property type="protein sequence ID" value="KAK5825859.1"/>
    <property type="molecule type" value="Genomic_DNA"/>
</dbReference>
<feature type="region of interest" description="Disordered" evidence="3">
    <location>
        <begin position="1"/>
        <end position="97"/>
    </location>
</feature>
<evidence type="ECO:0000256" key="2">
    <source>
        <dbReference type="ARBA" id="ARBA00022803"/>
    </source>
</evidence>
<dbReference type="InterPro" id="IPR024111">
    <property type="entry name" value="PEX5/PEX5L"/>
</dbReference>
<protein>
    <submittedName>
        <fullName evidence="5">Uncharacterized protein</fullName>
    </submittedName>
</protein>
<evidence type="ECO:0000256" key="4">
    <source>
        <dbReference type="SAM" id="Phobius"/>
    </source>
</evidence>
<keyword evidence="6" id="KW-1185">Reference proteome</keyword>
<proteinExistence type="predicted"/>
<dbReference type="Gene3D" id="3.90.1410.10">
    <property type="entry name" value="set domain protein methyltransferase, domain 1"/>
    <property type="match status" value="1"/>
</dbReference>
<dbReference type="PANTHER" id="PTHR10130:SF0">
    <property type="entry name" value="GH08708P"/>
    <property type="match status" value="1"/>
</dbReference>
<dbReference type="SUPFAM" id="SSF48452">
    <property type="entry name" value="TPR-like"/>
    <property type="match status" value="1"/>
</dbReference>
<dbReference type="SUPFAM" id="SSF82199">
    <property type="entry name" value="SET domain"/>
    <property type="match status" value="1"/>
</dbReference>
<accession>A0ABR0PN52</accession>
<reference evidence="5 6" key="1">
    <citation type="submission" date="2023-03" db="EMBL/GenBank/DDBJ databases">
        <title>WGS of Gossypium arboreum.</title>
        <authorList>
            <person name="Yu D."/>
        </authorList>
    </citation>
    <scope>NUCLEOTIDE SEQUENCE [LARGE SCALE GENOMIC DNA]</scope>
    <source>
        <tissue evidence="5">Leaf</tissue>
    </source>
</reference>
<feature type="compositionally biased region" description="Basic and acidic residues" evidence="3">
    <location>
        <begin position="42"/>
        <end position="55"/>
    </location>
</feature>
<feature type="compositionally biased region" description="Basic and acidic residues" evidence="3">
    <location>
        <begin position="77"/>
        <end position="90"/>
    </location>
</feature>
<keyword evidence="4" id="KW-0472">Membrane</keyword>
<evidence type="ECO:0000313" key="6">
    <source>
        <dbReference type="Proteomes" id="UP001358586"/>
    </source>
</evidence>
<keyword evidence="2" id="KW-0802">TPR repeat</keyword>
<dbReference type="Proteomes" id="UP001358586">
    <property type="component" value="Chromosome 6"/>
</dbReference>
<sequence>MSCKRSKTSAENPIVIQDETHDLERLVENVHELNPTEPSELIEPKIDESSNKSKMETNSVTKIREVESEEELNNPEPIKEPEVFEPREEPNVDDPVEPSVDHELTIPMPTFSNTHLHCLGVSCFPGAGGRGVAALWPISKGELLLKVPKSALITTDSLLSRDETSSLALKSHPSHSSTQGLDLGYWDCKFTVFMLLWVFLFRFFFMLDSFNLDCYAHFTRMQLEQTAALKYLYGWLRHHPEYGTLAPLELGNSLYYAYALDLKPNYVRAWANMGISYANQVCYLLHRSLIVLTFMKRELHFLL</sequence>
<dbReference type="InterPro" id="IPR011990">
    <property type="entry name" value="TPR-like_helical_dom_sf"/>
</dbReference>
<evidence type="ECO:0000256" key="1">
    <source>
        <dbReference type="ARBA" id="ARBA00022737"/>
    </source>
</evidence>
<keyword evidence="1" id="KW-0677">Repeat</keyword>